<proteinExistence type="predicted"/>
<gene>
    <name evidence="2" type="ORF">US36_C0006G0005</name>
</gene>
<comment type="caution">
    <text evidence="2">The sequence shown here is derived from an EMBL/GenBank/DDBJ whole genome shotgun (WGS) entry which is preliminary data.</text>
</comment>
<dbReference type="Pfam" id="PF00583">
    <property type="entry name" value="Acetyltransf_1"/>
    <property type="match status" value="1"/>
</dbReference>
<feature type="domain" description="N-acetyltransferase" evidence="1">
    <location>
        <begin position="13"/>
        <end position="171"/>
    </location>
</feature>
<dbReference type="SUPFAM" id="SSF55729">
    <property type="entry name" value="Acyl-CoA N-acyltransferases (Nat)"/>
    <property type="match status" value="1"/>
</dbReference>
<accession>A0A0G0J416</accession>
<dbReference type="AlphaFoldDB" id="A0A0G0J416"/>
<dbReference type="EMBL" id="LBSR01000006">
    <property type="protein sequence ID" value="KKQ23006.1"/>
    <property type="molecule type" value="Genomic_DNA"/>
</dbReference>
<organism evidence="2 3">
    <name type="scientific">Candidatus Wolfebacteria bacterium GW2011_GWC1_37_10</name>
    <dbReference type="NCBI Taxonomy" id="1619010"/>
    <lineage>
        <taxon>Bacteria</taxon>
        <taxon>Candidatus Wolfeibacteriota</taxon>
    </lineage>
</organism>
<evidence type="ECO:0000313" key="3">
    <source>
        <dbReference type="Proteomes" id="UP000034044"/>
    </source>
</evidence>
<dbReference type="InterPro" id="IPR016181">
    <property type="entry name" value="Acyl_CoA_acyltransferase"/>
</dbReference>
<dbReference type="CDD" id="cd04301">
    <property type="entry name" value="NAT_SF"/>
    <property type="match status" value="1"/>
</dbReference>
<dbReference type="PROSITE" id="PS51186">
    <property type="entry name" value="GNAT"/>
    <property type="match status" value="1"/>
</dbReference>
<dbReference type="InterPro" id="IPR000182">
    <property type="entry name" value="GNAT_dom"/>
</dbReference>
<protein>
    <recommendedName>
        <fullName evidence="1">N-acetyltransferase domain-containing protein</fullName>
    </recommendedName>
</protein>
<evidence type="ECO:0000259" key="1">
    <source>
        <dbReference type="PROSITE" id="PS51186"/>
    </source>
</evidence>
<dbReference type="Proteomes" id="UP000034044">
    <property type="component" value="Unassembled WGS sequence"/>
</dbReference>
<dbReference type="GO" id="GO:0016747">
    <property type="term" value="F:acyltransferase activity, transferring groups other than amino-acyl groups"/>
    <property type="evidence" value="ECO:0007669"/>
    <property type="project" value="InterPro"/>
</dbReference>
<reference evidence="2 3" key="1">
    <citation type="journal article" date="2015" name="Nature">
        <title>rRNA introns, odd ribosomes, and small enigmatic genomes across a large radiation of phyla.</title>
        <authorList>
            <person name="Brown C.T."/>
            <person name="Hug L.A."/>
            <person name="Thomas B.C."/>
            <person name="Sharon I."/>
            <person name="Castelle C.J."/>
            <person name="Singh A."/>
            <person name="Wilkins M.J."/>
            <person name="Williams K.H."/>
            <person name="Banfield J.F."/>
        </authorList>
    </citation>
    <scope>NUCLEOTIDE SEQUENCE [LARGE SCALE GENOMIC DNA]</scope>
</reference>
<sequence>MKINFKTELFIPSKLNSIQKKVILEDIYHLVKHSWGEFEKDFLEEHILKSERLIIGWHNNKLIGFCAMRKKNIFNKVIHYIEFTVVHEDFQKSELGTKLTYGVLRDLFFKNIFKIIFKPIEVMFITSNIRTISRAARFADFIYPNPYLADPETGKISIPDDETWVMAKTLVKEENPECILKREGLVLSGFYLNRPWFIYQNSKIPWHYNEIINKFADRYLGYNKKDGKEFVVRVQFGIISLLKYWFLSFKKYFIKV</sequence>
<evidence type="ECO:0000313" key="2">
    <source>
        <dbReference type="EMBL" id="KKQ23006.1"/>
    </source>
</evidence>
<name>A0A0G0J416_9BACT</name>
<dbReference type="Gene3D" id="3.40.630.30">
    <property type="match status" value="1"/>
</dbReference>